<sequence>MITYYRLYYFLFLSALVLYIIGLFLPYTTIQCVGVSDQLYTGAENMLALSGLALIVPLIALAFIKHTLLTNWLSIGLSFLLIMLPFLFLSWFPTSLLADCTEKEEIGQKVLSVSSTLFLLAAIVKRRIPVGNPATNKNDKSTDLIDNL</sequence>
<evidence type="ECO:0000313" key="2">
    <source>
        <dbReference type="EMBL" id="MBC9813624.1"/>
    </source>
</evidence>
<name>A0A8J6P7R8_9FLAO</name>
<dbReference type="Proteomes" id="UP000652681">
    <property type="component" value="Unassembled WGS sequence"/>
</dbReference>
<dbReference type="RefSeq" id="WP_216714664.1">
    <property type="nucleotide sequence ID" value="NZ_JACVEL010000012.1"/>
</dbReference>
<keyword evidence="1" id="KW-0472">Membrane</keyword>
<evidence type="ECO:0000256" key="1">
    <source>
        <dbReference type="SAM" id="Phobius"/>
    </source>
</evidence>
<keyword evidence="1" id="KW-1133">Transmembrane helix</keyword>
<feature type="transmembrane region" description="Helical" evidence="1">
    <location>
        <begin position="71"/>
        <end position="94"/>
    </location>
</feature>
<feature type="transmembrane region" description="Helical" evidence="1">
    <location>
        <begin position="47"/>
        <end position="64"/>
    </location>
</feature>
<reference evidence="2" key="1">
    <citation type="submission" date="2020-09" db="EMBL/GenBank/DDBJ databases">
        <title>Taishania pollutisoli gen. nov., sp. nov., Isolated from Tetrabromobisphenol A-Contaminated Soil.</title>
        <authorList>
            <person name="Chen Q."/>
        </authorList>
    </citation>
    <scope>NUCLEOTIDE SEQUENCE</scope>
    <source>
        <strain evidence="2">CZZ-1</strain>
    </source>
</reference>
<keyword evidence="3" id="KW-1185">Reference proteome</keyword>
<feature type="transmembrane region" description="Helical" evidence="1">
    <location>
        <begin position="7"/>
        <end position="27"/>
    </location>
</feature>
<proteinExistence type="predicted"/>
<comment type="caution">
    <text evidence="2">The sequence shown here is derived from an EMBL/GenBank/DDBJ whole genome shotgun (WGS) entry which is preliminary data.</text>
</comment>
<dbReference type="EMBL" id="JACVEL010000012">
    <property type="protein sequence ID" value="MBC9813624.1"/>
    <property type="molecule type" value="Genomic_DNA"/>
</dbReference>
<accession>A0A8J6P7R8</accession>
<dbReference type="AlphaFoldDB" id="A0A8J6P7R8"/>
<gene>
    <name evidence="2" type="ORF">H9Y05_14200</name>
</gene>
<protein>
    <submittedName>
        <fullName evidence="2">Uncharacterized protein</fullName>
    </submittedName>
</protein>
<keyword evidence="1" id="KW-0812">Transmembrane</keyword>
<evidence type="ECO:0000313" key="3">
    <source>
        <dbReference type="Proteomes" id="UP000652681"/>
    </source>
</evidence>
<organism evidence="2 3">
    <name type="scientific">Taishania pollutisoli</name>
    <dbReference type="NCBI Taxonomy" id="2766479"/>
    <lineage>
        <taxon>Bacteria</taxon>
        <taxon>Pseudomonadati</taxon>
        <taxon>Bacteroidota</taxon>
        <taxon>Flavobacteriia</taxon>
        <taxon>Flavobacteriales</taxon>
        <taxon>Crocinitomicaceae</taxon>
        <taxon>Taishania</taxon>
    </lineage>
</organism>